<dbReference type="CDD" id="cd03255">
    <property type="entry name" value="ABC_MJ0796_LolCDE_FtsE"/>
    <property type="match status" value="1"/>
</dbReference>
<dbReference type="GO" id="GO:0005886">
    <property type="term" value="C:plasma membrane"/>
    <property type="evidence" value="ECO:0007669"/>
    <property type="project" value="TreeGrafter"/>
</dbReference>
<dbReference type="GO" id="GO:0005524">
    <property type="term" value="F:ATP binding"/>
    <property type="evidence" value="ECO:0007669"/>
    <property type="project" value="UniProtKB-KW"/>
</dbReference>
<evidence type="ECO:0000313" key="7">
    <source>
        <dbReference type="Proteomes" id="UP000546464"/>
    </source>
</evidence>
<evidence type="ECO:0000313" key="6">
    <source>
        <dbReference type="EMBL" id="MBC2595351.1"/>
    </source>
</evidence>
<dbReference type="Pfam" id="PF00005">
    <property type="entry name" value="ABC_tran"/>
    <property type="match status" value="1"/>
</dbReference>
<dbReference type="PROSITE" id="PS50893">
    <property type="entry name" value="ABC_TRANSPORTER_2"/>
    <property type="match status" value="1"/>
</dbReference>
<dbReference type="EMBL" id="JACHVB010000035">
    <property type="protein sequence ID" value="MBC2595351.1"/>
    <property type="molecule type" value="Genomic_DNA"/>
</dbReference>
<evidence type="ECO:0000256" key="2">
    <source>
        <dbReference type="ARBA" id="ARBA00022741"/>
    </source>
</evidence>
<dbReference type="SMART" id="SM00382">
    <property type="entry name" value="AAA"/>
    <property type="match status" value="1"/>
</dbReference>
<dbReference type="RefSeq" id="WP_185676303.1">
    <property type="nucleotide sequence ID" value="NZ_JACHVB010000035.1"/>
</dbReference>
<dbReference type="InterPro" id="IPR003593">
    <property type="entry name" value="AAA+_ATPase"/>
</dbReference>
<dbReference type="Gene3D" id="3.40.50.300">
    <property type="entry name" value="P-loop containing nucleotide triphosphate hydrolases"/>
    <property type="match status" value="1"/>
</dbReference>
<protein>
    <submittedName>
        <fullName evidence="6">ATP-binding cassette domain-containing protein</fullName>
    </submittedName>
</protein>
<sequence length="232" mass="25387">MSREPIIRVKDLHYSFREGEGMKEVLHGVSADFYPGEIVIIMGPSGSGKTTFLKLLGGLRTVQKGSIEIDGQLLEKGRKKDLVSVRRKIGFIFQNHHLIASLSVCQNVMMPLSFNPRETAATARPQALDILKQVGLADHVNKKPSQLSGGQKQRVAIARALVHNPRIVLADEPTASLDGKTGREVVDHIQRLAKQSGATILLVTHDSRILDVADRLIELEDGVLNSDPPIEG</sequence>
<dbReference type="GO" id="GO:0022857">
    <property type="term" value="F:transmembrane transporter activity"/>
    <property type="evidence" value="ECO:0007669"/>
    <property type="project" value="TreeGrafter"/>
</dbReference>
<evidence type="ECO:0000256" key="3">
    <source>
        <dbReference type="ARBA" id="ARBA00022840"/>
    </source>
</evidence>
<accession>A0A842HJL4</accession>
<evidence type="ECO:0000259" key="5">
    <source>
        <dbReference type="PROSITE" id="PS50893"/>
    </source>
</evidence>
<dbReference type="PROSITE" id="PS00211">
    <property type="entry name" value="ABC_TRANSPORTER_1"/>
    <property type="match status" value="1"/>
</dbReference>
<reference evidence="6 7" key="1">
    <citation type="submission" date="2020-07" db="EMBL/GenBank/DDBJ databases">
        <authorList>
            <person name="Feng X."/>
        </authorList>
    </citation>
    <scope>NUCLEOTIDE SEQUENCE [LARGE SCALE GENOMIC DNA]</scope>
    <source>
        <strain evidence="6 7">JCM31066</strain>
    </source>
</reference>
<comment type="caution">
    <text evidence="6">The sequence shown here is derived from an EMBL/GenBank/DDBJ whole genome shotgun (WGS) entry which is preliminary data.</text>
</comment>
<organism evidence="6 7">
    <name type="scientific">Ruficoccus amylovorans</name>
    <dbReference type="NCBI Taxonomy" id="1804625"/>
    <lineage>
        <taxon>Bacteria</taxon>
        <taxon>Pseudomonadati</taxon>
        <taxon>Verrucomicrobiota</taxon>
        <taxon>Opitutia</taxon>
        <taxon>Puniceicoccales</taxon>
        <taxon>Cerasicoccaceae</taxon>
        <taxon>Ruficoccus</taxon>
    </lineage>
</organism>
<dbReference type="InterPro" id="IPR017871">
    <property type="entry name" value="ABC_transporter-like_CS"/>
</dbReference>
<keyword evidence="7" id="KW-1185">Reference proteome</keyword>
<dbReference type="InterPro" id="IPR017911">
    <property type="entry name" value="MacB-like_ATP-bd"/>
</dbReference>
<dbReference type="PANTHER" id="PTHR24220:SF376">
    <property type="entry name" value="ABC TRANSPORTER"/>
    <property type="match status" value="1"/>
</dbReference>
<dbReference type="AlphaFoldDB" id="A0A842HJL4"/>
<evidence type="ECO:0000256" key="4">
    <source>
        <dbReference type="ARBA" id="ARBA00038388"/>
    </source>
</evidence>
<name>A0A842HJL4_9BACT</name>
<comment type="similarity">
    <text evidence="4">Belongs to the ABC transporter superfamily. Macrolide exporter (TC 3.A.1.122) family.</text>
</comment>
<dbReference type="InterPro" id="IPR003439">
    <property type="entry name" value="ABC_transporter-like_ATP-bd"/>
</dbReference>
<dbReference type="Proteomes" id="UP000546464">
    <property type="component" value="Unassembled WGS sequence"/>
</dbReference>
<dbReference type="GO" id="GO:0098796">
    <property type="term" value="C:membrane protein complex"/>
    <property type="evidence" value="ECO:0007669"/>
    <property type="project" value="UniProtKB-ARBA"/>
</dbReference>
<keyword evidence="3 6" id="KW-0067">ATP-binding</keyword>
<keyword evidence="2" id="KW-0547">Nucleotide-binding</keyword>
<proteinExistence type="inferred from homology"/>
<dbReference type="PANTHER" id="PTHR24220">
    <property type="entry name" value="IMPORT ATP-BINDING PROTEIN"/>
    <property type="match status" value="1"/>
</dbReference>
<evidence type="ECO:0000256" key="1">
    <source>
        <dbReference type="ARBA" id="ARBA00022448"/>
    </source>
</evidence>
<dbReference type="InterPro" id="IPR015854">
    <property type="entry name" value="ABC_transpr_LolD-like"/>
</dbReference>
<dbReference type="InterPro" id="IPR027417">
    <property type="entry name" value="P-loop_NTPase"/>
</dbReference>
<dbReference type="FunFam" id="3.40.50.300:FF:000032">
    <property type="entry name" value="Export ABC transporter ATP-binding protein"/>
    <property type="match status" value="1"/>
</dbReference>
<gene>
    <name evidence="6" type="ORF">H5P28_13870</name>
</gene>
<feature type="domain" description="ABC transporter" evidence="5">
    <location>
        <begin position="7"/>
        <end position="232"/>
    </location>
</feature>
<dbReference type="GO" id="GO:0016887">
    <property type="term" value="F:ATP hydrolysis activity"/>
    <property type="evidence" value="ECO:0007669"/>
    <property type="project" value="InterPro"/>
</dbReference>
<dbReference type="SUPFAM" id="SSF52540">
    <property type="entry name" value="P-loop containing nucleoside triphosphate hydrolases"/>
    <property type="match status" value="1"/>
</dbReference>
<keyword evidence="1" id="KW-0813">Transport</keyword>